<dbReference type="Proteomes" id="UP000000377">
    <property type="component" value="Chromosome"/>
</dbReference>
<organism evidence="3 4">
    <name type="scientific">Streptomyces bingchenggensis (strain BCW-1)</name>
    <dbReference type="NCBI Taxonomy" id="749414"/>
    <lineage>
        <taxon>Bacteria</taxon>
        <taxon>Bacillati</taxon>
        <taxon>Actinomycetota</taxon>
        <taxon>Actinomycetes</taxon>
        <taxon>Kitasatosporales</taxon>
        <taxon>Streptomycetaceae</taxon>
        <taxon>Streptomyces</taxon>
    </lineage>
</organism>
<dbReference type="EMBL" id="CP002047">
    <property type="protein sequence ID" value="ADI03389.1"/>
    <property type="molecule type" value="Genomic_DNA"/>
</dbReference>
<proteinExistence type="predicted"/>
<dbReference type="PATRIC" id="fig|749414.3.peg.279"/>
<dbReference type="KEGG" id="sbh:SBI_00268"/>
<dbReference type="eggNOG" id="ENOG50332CB">
    <property type="taxonomic scope" value="Bacteria"/>
</dbReference>
<evidence type="ECO:0000313" key="4">
    <source>
        <dbReference type="Proteomes" id="UP000000377"/>
    </source>
</evidence>
<gene>
    <name evidence="3" type="ordered locus">SBI_00268</name>
</gene>
<accession>D7BWN3</accession>
<keyword evidence="2" id="KW-0732">Signal</keyword>
<feature type="region of interest" description="Disordered" evidence="1">
    <location>
        <begin position="20"/>
        <end position="42"/>
    </location>
</feature>
<feature type="signal peptide" evidence="2">
    <location>
        <begin position="1"/>
        <end position="23"/>
    </location>
</feature>
<sequence>MRARPAAVAAVCLVAAGCSSGGADPAGSSPARHTPRPPAPTREVRNLVLPFDAYTLDSPQVARIAVAQDRLIGSCMARRGFQWLRLPERRTESWPNRGRYGLIEAEPAKRYGYHPLPDPRSEAAEAWIARREEGLTPKERTAAYGRDGTSGCEKEAARELLRNVPKVDFGRLDRISADTYERAKRHPDVVKAFARWSACMRAEGFRYPDPMAANNDHRWTGDSPSQAEIATARADVACKRRTSLVRIWWRTEADYQERQIQQHAKWFARIRLARTRYLTNVDAHDDA</sequence>
<name>D7BWN3_STRBB</name>
<reference evidence="3 4" key="1">
    <citation type="journal article" date="2010" name="J. Bacteriol.">
        <title>Genome sequence of the milbemycin-producing bacterium Streptomyces bingchenggensis.</title>
        <authorList>
            <person name="Wang X.J."/>
            <person name="Yan Y.J."/>
            <person name="Zhang B."/>
            <person name="An J."/>
            <person name="Wang J.J."/>
            <person name="Tian J."/>
            <person name="Jiang L."/>
            <person name="Chen Y.H."/>
            <person name="Huang S.X."/>
            <person name="Yin M."/>
            <person name="Zhang J."/>
            <person name="Gao A.L."/>
            <person name="Liu C.X."/>
            <person name="Zhu Z.X."/>
            <person name="Xiang W.S."/>
        </authorList>
    </citation>
    <scope>NUCLEOTIDE SEQUENCE [LARGE SCALE GENOMIC DNA]</scope>
    <source>
        <strain evidence="3 4">BCW-1</strain>
    </source>
</reference>
<evidence type="ECO:0000256" key="1">
    <source>
        <dbReference type="SAM" id="MobiDB-lite"/>
    </source>
</evidence>
<feature type="compositionally biased region" description="Low complexity" evidence="1">
    <location>
        <begin position="20"/>
        <end position="32"/>
    </location>
</feature>
<dbReference type="HOGENOM" id="CLU_057517_1_0_11"/>
<feature type="chain" id="PRO_5003093388" description="Lipoprotein" evidence="2">
    <location>
        <begin position="24"/>
        <end position="287"/>
    </location>
</feature>
<dbReference type="STRING" id="749414.SBI_00268"/>
<evidence type="ECO:0008006" key="5">
    <source>
        <dbReference type="Google" id="ProtNLM"/>
    </source>
</evidence>
<dbReference type="AlphaFoldDB" id="D7BWN3"/>
<evidence type="ECO:0000256" key="2">
    <source>
        <dbReference type="SAM" id="SignalP"/>
    </source>
</evidence>
<keyword evidence="4" id="KW-1185">Reference proteome</keyword>
<evidence type="ECO:0000313" key="3">
    <source>
        <dbReference type="EMBL" id="ADI03389.1"/>
    </source>
</evidence>
<protein>
    <recommendedName>
        <fullName evidence="5">Lipoprotein</fullName>
    </recommendedName>
</protein>
<dbReference type="PROSITE" id="PS51257">
    <property type="entry name" value="PROKAR_LIPOPROTEIN"/>
    <property type="match status" value="1"/>
</dbReference>
<dbReference type="RefSeq" id="WP_014172868.1">
    <property type="nucleotide sequence ID" value="NC_016582.1"/>
</dbReference>